<dbReference type="AlphaFoldDB" id="A0A0C3EN08"/>
<dbReference type="GO" id="GO:0006508">
    <property type="term" value="P:proteolysis"/>
    <property type="evidence" value="ECO:0007669"/>
    <property type="project" value="UniProtKB-KW"/>
</dbReference>
<evidence type="ECO:0000256" key="1">
    <source>
        <dbReference type="ARBA" id="ARBA00007447"/>
    </source>
</evidence>
<dbReference type="Gene3D" id="2.40.70.10">
    <property type="entry name" value="Acid Proteases"/>
    <property type="match status" value="2"/>
</dbReference>
<dbReference type="PROSITE" id="PS51767">
    <property type="entry name" value="PEPTIDASE_A1"/>
    <property type="match status" value="1"/>
</dbReference>
<evidence type="ECO:0000256" key="2">
    <source>
        <dbReference type="ARBA" id="ARBA00022670"/>
    </source>
</evidence>
<feature type="compositionally biased region" description="Polar residues" evidence="7">
    <location>
        <begin position="1"/>
        <end position="19"/>
    </location>
</feature>
<dbReference type="PRINTS" id="PR00792">
    <property type="entry name" value="PEPSIN"/>
</dbReference>
<organism evidence="9 10">
    <name type="scientific">Scleroderma citrinum Foug A</name>
    <dbReference type="NCBI Taxonomy" id="1036808"/>
    <lineage>
        <taxon>Eukaryota</taxon>
        <taxon>Fungi</taxon>
        <taxon>Dikarya</taxon>
        <taxon>Basidiomycota</taxon>
        <taxon>Agaricomycotina</taxon>
        <taxon>Agaricomycetes</taxon>
        <taxon>Agaricomycetidae</taxon>
        <taxon>Boletales</taxon>
        <taxon>Sclerodermatineae</taxon>
        <taxon>Sclerodermataceae</taxon>
        <taxon>Scleroderma</taxon>
    </lineage>
</organism>
<evidence type="ECO:0000256" key="5">
    <source>
        <dbReference type="PIRSR" id="PIRSR601461-1"/>
    </source>
</evidence>
<feature type="active site" evidence="5">
    <location>
        <position position="251"/>
    </location>
</feature>
<keyword evidence="3 6" id="KW-0064">Aspartyl protease</keyword>
<dbReference type="CDD" id="cd05471">
    <property type="entry name" value="pepsin_like"/>
    <property type="match status" value="1"/>
</dbReference>
<accession>A0A0C3EN08</accession>
<evidence type="ECO:0000313" key="10">
    <source>
        <dbReference type="Proteomes" id="UP000053989"/>
    </source>
</evidence>
<dbReference type="FunCoup" id="A0A0C3EN08">
    <property type="interactions" value="48"/>
</dbReference>
<feature type="domain" description="Peptidase A1" evidence="8">
    <location>
        <begin position="41"/>
        <end position="370"/>
    </location>
</feature>
<dbReference type="FunFam" id="2.40.70.10:FF:000115">
    <property type="entry name" value="Lysosomal aspartic protease"/>
    <property type="match status" value="1"/>
</dbReference>
<keyword evidence="4 6" id="KW-0378">Hydrolase</keyword>
<dbReference type="InterPro" id="IPR033121">
    <property type="entry name" value="PEPTIDASE_A1"/>
</dbReference>
<reference evidence="9 10" key="1">
    <citation type="submission" date="2014-04" db="EMBL/GenBank/DDBJ databases">
        <authorList>
            <consortium name="DOE Joint Genome Institute"/>
            <person name="Kuo A."/>
            <person name="Kohler A."/>
            <person name="Nagy L.G."/>
            <person name="Floudas D."/>
            <person name="Copeland A."/>
            <person name="Barry K.W."/>
            <person name="Cichocki N."/>
            <person name="Veneault-Fourrey C."/>
            <person name="LaButti K."/>
            <person name="Lindquist E.A."/>
            <person name="Lipzen A."/>
            <person name="Lundell T."/>
            <person name="Morin E."/>
            <person name="Murat C."/>
            <person name="Sun H."/>
            <person name="Tunlid A."/>
            <person name="Henrissat B."/>
            <person name="Grigoriev I.V."/>
            <person name="Hibbett D.S."/>
            <person name="Martin F."/>
            <person name="Nordberg H.P."/>
            <person name="Cantor M.N."/>
            <person name="Hua S.X."/>
        </authorList>
    </citation>
    <scope>NUCLEOTIDE SEQUENCE [LARGE SCALE GENOMIC DNA]</scope>
    <source>
        <strain evidence="9 10">Foug A</strain>
    </source>
</reference>
<keyword evidence="2 6" id="KW-0645">Protease</keyword>
<evidence type="ECO:0000313" key="9">
    <source>
        <dbReference type="EMBL" id="KIM69584.1"/>
    </source>
</evidence>
<dbReference type="InParanoid" id="A0A0C3EN08"/>
<keyword evidence="10" id="KW-1185">Reference proteome</keyword>
<dbReference type="Proteomes" id="UP000053989">
    <property type="component" value="Unassembled WGS sequence"/>
</dbReference>
<name>A0A0C3EN08_9AGAM</name>
<feature type="active site" evidence="5">
    <location>
        <position position="59"/>
    </location>
</feature>
<proteinExistence type="inferred from homology"/>
<dbReference type="HOGENOM" id="CLU_013253_1_2_1"/>
<dbReference type="GO" id="GO:0004190">
    <property type="term" value="F:aspartic-type endopeptidase activity"/>
    <property type="evidence" value="ECO:0007669"/>
    <property type="project" value="UniProtKB-KW"/>
</dbReference>
<evidence type="ECO:0000256" key="3">
    <source>
        <dbReference type="ARBA" id="ARBA00022750"/>
    </source>
</evidence>
<dbReference type="EMBL" id="KN822006">
    <property type="protein sequence ID" value="KIM69584.1"/>
    <property type="molecule type" value="Genomic_DNA"/>
</dbReference>
<dbReference type="PROSITE" id="PS00141">
    <property type="entry name" value="ASP_PROTEASE"/>
    <property type="match status" value="1"/>
</dbReference>
<gene>
    <name evidence="9" type="ORF">SCLCIDRAFT_1171409</name>
</gene>
<evidence type="ECO:0000256" key="4">
    <source>
        <dbReference type="ARBA" id="ARBA00022801"/>
    </source>
</evidence>
<dbReference type="SUPFAM" id="SSF50630">
    <property type="entry name" value="Acid proteases"/>
    <property type="match status" value="1"/>
</dbReference>
<feature type="region of interest" description="Disordered" evidence="7">
    <location>
        <begin position="1"/>
        <end position="45"/>
    </location>
</feature>
<evidence type="ECO:0000256" key="6">
    <source>
        <dbReference type="RuleBase" id="RU000454"/>
    </source>
</evidence>
<evidence type="ECO:0000256" key="7">
    <source>
        <dbReference type="SAM" id="MobiDB-lite"/>
    </source>
</evidence>
<comment type="similarity">
    <text evidence="1 6">Belongs to the peptidase A1 family.</text>
</comment>
<dbReference type="PANTHER" id="PTHR47966">
    <property type="entry name" value="BETA-SITE APP-CLEAVING ENZYME, ISOFORM A-RELATED"/>
    <property type="match status" value="1"/>
</dbReference>
<dbReference type="OrthoDB" id="771136at2759"/>
<dbReference type="InterPro" id="IPR034164">
    <property type="entry name" value="Pepsin-like_dom"/>
</dbReference>
<dbReference type="InterPro" id="IPR021109">
    <property type="entry name" value="Peptidase_aspartic_dom_sf"/>
</dbReference>
<dbReference type="InterPro" id="IPR001969">
    <property type="entry name" value="Aspartic_peptidase_AS"/>
</dbReference>
<dbReference type="Pfam" id="PF00026">
    <property type="entry name" value="Asp"/>
    <property type="match status" value="1"/>
</dbReference>
<protein>
    <recommendedName>
        <fullName evidence="8">Peptidase A1 domain-containing protein</fullName>
    </recommendedName>
</protein>
<dbReference type="InterPro" id="IPR001461">
    <property type="entry name" value="Aspartic_peptidase_A1"/>
</dbReference>
<evidence type="ECO:0000259" key="8">
    <source>
        <dbReference type="PROSITE" id="PS51767"/>
    </source>
</evidence>
<reference evidence="10" key="2">
    <citation type="submission" date="2015-01" db="EMBL/GenBank/DDBJ databases">
        <title>Evolutionary Origins and Diversification of the Mycorrhizal Mutualists.</title>
        <authorList>
            <consortium name="DOE Joint Genome Institute"/>
            <consortium name="Mycorrhizal Genomics Consortium"/>
            <person name="Kohler A."/>
            <person name="Kuo A."/>
            <person name="Nagy L.G."/>
            <person name="Floudas D."/>
            <person name="Copeland A."/>
            <person name="Barry K.W."/>
            <person name="Cichocki N."/>
            <person name="Veneault-Fourrey C."/>
            <person name="LaButti K."/>
            <person name="Lindquist E.A."/>
            <person name="Lipzen A."/>
            <person name="Lundell T."/>
            <person name="Morin E."/>
            <person name="Murat C."/>
            <person name="Riley R."/>
            <person name="Ohm R."/>
            <person name="Sun H."/>
            <person name="Tunlid A."/>
            <person name="Henrissat B."/>
            <person name="Grigoriev I.V."/>
            <person name="Hibbett D.S."/>
            <person name="Martin F."/>
        </authorList>
    </citation>
    <scope>NUCLEOTIDE SEQUENCE [LARGE SCALE GENOMIC DNA]</scope>
    <source>
        <strain evidence="10">Foug A</strain>
    </source>
</reference>
<dbReference type="PANTHER" id="PTHR47966:SF6">
    <property type="entry name" value="PEPTIDASE A1 DOMAIN-CONTAINING PROTEIN"/>
    <property type="match status" value="1"/>
</dbReference>
<dbReference type="STRING" id="1036808.A0A0C3EN08"/>
<sequence length="434" mass="44883">MYSLLSKESTTSPHHQTPMQRELDTHLPFPSPTRHQNDSSYSGEVTIGTPPQTFQVILDTGSSDLWIVTSSCASCTGTPTFDTSKSSTFQASSSSLQIDYGSGSVKGTVAADTVGFAGFTVPTQKILVASSVVDNLLAPAVSGIMGLGFQTISTLQTPPFWQALYNANVMAEPLFGFYLERWITYSSVLNSSPGGTLTLGGTNSSFYTGEIEYINMPSGSTPSYWLQQISTITVQGKTLQIATNQGLAAIDTGTTLIGAPSALVSEIYSAVAGSKALTGQYQGMYAFPCTTSISVSISFGGTNWPISPDDMNLGAVGTTSNGAQMCVGGIFDVGSTVGSGAGAPAWIVGDTFLKNVYSVYRANPPSVGFAALPSEYNTSPTGSGGVVTAAFTGTNGIPLPSPTGSSGGSTSSRANLSFSVVAFATLLMGYVVFL</sequence>